<evidence type="ECO:0000313" key="9">
    <source>
        <dbReference type="EMBL" id="RIH63121.1"/>
    </source>
</evidence>
<feature type="domain" description="Glycosyl hydrolase family 32 C-terminal" evidence="8">
    <location>
        <begin position="329"/>
        <end position="493"/>
    </location>
</feature>
<evidence type="ECO:0000256" key="2">
    <source>
        <dbReference type="ARBA" id="ARBA00012758"/>
    </source>
</evidence>
<accession>A0A399CXK2</accession>
<evidence type="ECO:0000259" key="7">
    <source>
        <dbReference type="Pfam" id="PF00251"/>
    </source>
</evidence>
<dbReference type="PANTHER" id="PTHR43101">
    <property type="entry name" value="BETA-FRUCTOSIDASE"/>
    <property type="match status" value="1"/>
</dbReference>
<evidence type="ECO:0000256" key="6">
    <source>
        <dbReference type="SAM" id="SignalP"/>
    </source>
</evidence>
<reference evidence="9 10" key="1">
    <citation type="journal article" date="2015" name="Int. J. Syst. Evol. Microbiol.">
        <title>Mariniphaga sediminis sp. nov., isolated from coastal sediment.</title>
        <authorList>
            <person name="Wang F.Q."/>
            <person name="Shen Q.Y."/>
            <person name="Chen G.J."/>
            <person name="Du Z.J."/>
        </authorList>
    </citation>
    <scope>NUCLEOTIDE SEQUENCE [LARGE SCALE GENOMIC DNA]</scope>
    <source>
        <strain evidence="9 10">SY21</strain>
    </source>
</reference>
<dbReference type="InterPro" id="IPR013189">
    <property type="entry name" value="Glyco_hydro_32_C"/>
</dbReference>
<dbReference type="RefSeq" id="WP_119351907.1">
    <property type="nucleotide sequence ID" value="NZ_QWET01000025.1"/>
</dbReference>
<dbReference type="SMART" id="SM00640">
    <property type="entry name" value="Glyco_32"/>
    <property type="match status" value="1"/>
</dbReference>
<feature type="signal peptide" evidence="6">
    <location>
        <begin position="1"/>
        <end position="22"/>
    </location>
</feature>
<dbReference type="InterPro" id="IPR013148">
    <property type="entry name" value="Glyco_hydro_32_N"/>
</dbReference>
<dbReference type="Pfam" id="PF08244">
    <property type="entry name" value="Glyco_hydro_32C"/>
    <property type="match status" value="1"/>
</dbReference>
<keyword evidence="3 5" id="KW-0378">Hydrolase</keyword>
<name>A0A399CXK2_9BACT</name>
<protein>
    <recommendedName>
        <fullName evidence="2">beta-fructofuranosidase</fullName>
        <ecNumber evidence="2">3.2.1.26</ecNumber>
    </recommendedName>
</protein>
<comment type="similarity">
    <text evidence="1 5">Belongs to the glycosyl hydrolase 32 family.</text>
</comment>
<gene>
    <name evidence="9" type="ORF">D1164_21170</name>
</gene>
<dbReference type="SUPFAM" id="SSF75005">
    <property type="entry name" value="Arabinanase/levansucrase/invertase"/>
    <property type="match status" value="1"/>
</dbReference>
<dbReference type="SUPFAM" id="SSF49899">
    <property type="entry name" value="Concanavalin A-like lectins/glucanases"/>
    <property type="match status" value="1"/>
</dbReference>
<dbReference type="EC" id="3.2.1.26" evidence="2"/>
<comment type="caution">
    <text evidence="9">The sequence shown here is derived from an EMBL/GenBank/DDBJ whole genome shotgun (WGS) entry which is preliminary data.</text>
</comment>
<evidence type="ECO:0000256" key="3">
    <source>
        <dbReference type="ARBA" id="ARBA00022801"/>
    </source>
</evidence>
<feature type="domain" description="Glycosyl hydrolase family 32 N-terminal" evidence="7">
    <location>
        <begin position="64"/>
        <end position="323"/>
    </location>
</feature>
<dbReference type="GO" id="GO:0004564">
    <property type="term" value="F:beta-fructofuranosidase activity"/>
    <property type="evidence" value="ECO:0007669"/>
    <property type="project" value="UniProtKB-EC"/>
</dbReference>
<evidence type="ECO:0000313" key="10">
    <source>
        <dbReference type="Proteomes" id="UP000266441"/>
    </source>
</evidence>
<keyword evidence="6" id="KW-0732">Signal</keyword>
<dbReference type="OrthoDB" id="9759709at2"/>
<dbReference type="Gene3D" id="2.115.10.20">
    <property type="entry name" value="Glycosyl hydrolase domain, family 43"/>
    <property type="match status" value="1"/>
</dbReference>
<dbReference type="EMBL" id="QWET01000025">
    <property type="protein sequence ID" value="RIH63121.1"/>
    <property type="molecule type" value="Genomic_DNA"/>
</dbReference>
<organism evidence="9 10">
    <name type="scientific">Mariniphaga sediminis</name>
    <dbReference type="NCBI Taxonomy" id="1628158"/>
    <lineage>
        <taxon>Bacteria</taxon>
        <taxon>Pseudomonadati</taxon>
        <taxon>Bacteroidota</taxon>
        <taxon>Bacteroidia</taxon>
        <taxon>Marinilabiliales</taxon>
        <taxon>Prolixibacteraceae</taxon>
        <taxon>Mariniphaga</taxon>
    </lineage>
</organism>
<dbReference type="InterPro" id="IPR013320">
    <property type="entry name" value="ConA-like_dom_sf"/>
</dbReference>
<dbReference type="CDD" id="cd08996">
    <property type="entry name" value="GH32_FFase"/>
    <property type="match status" value="1"/>
</dbReference>
<dbReference type="Pfam" id="PF00251">
    <property type="entry name" value="Glyco_hydro_32N"/>
    <property type="match status" value="1"/>
</dbReference>
<dbReference type="InterPro" id="IPR023296">
    <property type="entry name" value="Glyco_hydro_beta-prop_sf"/>
</dbReference>
<dbReference type="Proteomes" id="UP000266441">
    <property type="component" value="Unassembled WGS sequence"/>
</dbReference>
<dbReference type="InterPro" id="IPR051214">
    <property type="entry name" value="GH32_Enzymes"/>
</dbReference>
<keyword evidence="10" id="KW-1185">Reference proteome</keyword>
<dbReference type="GO" id="GO:0005975">
    <property type="term" value="P:carbohydrate metabolic process"/>
    <property type="evidence" value="ECO:0007669"/>
    <property type="project" value="InterPro"/>
</dbReference>
<keyword evidence="4 5" id="KW-0326">Glycosidase</keyword>
<proteinExistence type="inferred from homology"/>
<evidence type="ECO:0000256" key="1">
    <source>
        <dbReference type="ARBA" id="ARBA00009902"/>
    </source>
</evidence>
<dbReference type="InterPro" id="IPR001362">
    <property type="entry name" value="Glyco_hydro_32"/>
</dbReference>
<sequence>MLKKKMFLICLLLVQMHIAVSAQEDSISNADIEAARKIRKIELEDPIRPTWHLTIPEGKAHPFDPNGAIFKDGVYHLWYIYQANGEHRWQHVSSIDLFHWRWHSNDLQPTPNAPENGIYSGNAFFDKDSNIVIAYYGLGTKGNCIAVNYDEDLNLWKKLEANPIVTESQGDPHMWLEGDTYYQIARNLPRNNPPLLFKGTSYDKPLEKVGYFMSHDMPDAEDDTDISCADFFKMEDKWVLLCISHTHGARYYIGNWDGKQFTPESHHRMNWPGGTFFAPESLIDNKGRRIFWAWILDRKTGSSSGTMSMPRVITLAEDKLSLNIEPPKEIELLRYNAKEEKPFEVSKEQRVTLEKTKGNILEIDMTINPGQAKRFGIKVFCSKDGREETPIIIDLNRNTIQIGMESSSLSRPDYFKYVMRTPNPVVTTQEAPFILQEGEKVHLRIFLDKSIMEVFANNRQCITQVIYPTLKDAIYVRPFTEDAPIKIENIQSWKLFPAMQW</sequence>
<dbReference type="AlphaFoldDB" id="A0A399CXK2"/>
<evidence type="ECO:0000256" key="4">
    <source>
        <dbReference type="ARBA" id="ARBA00023295"/>
    </source>
</evidence>
<dbReference type="Gene3D" id="2.60.120.560">
    <property type="entry name" value="Exo-inulinase, domain 1"/>
    <property type="match status" value="1"/>
</dbReference>
<feature type="chain" id="PRO_5017392397" description="beta-fructofuranosidase" evidence="6">
    <location>
        <begin position="23"/>
        <end position="501"/>
    </location>
</feature>
<evidence type="ECO:0000256" key="5">
    <source>
        <dbReference type="RuleBase" id="RU362110"/>
    </source>
</evidence>
<dbReference type="PANTHER" id="PTHR43101:SF1">
    <property type="entry name" value="BETA-FRUCTOSIDASE"/>
    <property type="match status" value="1"/>
</dbReference>
<evidence type="ECO:0000259" key="8">
    <source>
        <dbReference type="Pfam" id="PF08244"/>
    </source>
</evidence>